<sequence>MYSCPTQHIIIVICGFLIVFWLVQICWDNKNSTIEKLVITDSTYSQCATDCLVACQKCDPDPCDLEKCQVYIPCYNECRKICWRF</sequence>
<evidence type="ECO:0000313" key="2">
    <source>
        <dbReference type="EMBL" id="AYV77575.1"/>
    </source>
</evidence>
<accession>A0A3G4ZRT2</accession>
<name>A0A3G4ZRT2_9VIRU</name>
<gene>
    <name evidence="2" type="ORF">Dasosvirus8_9</name>
</gene>
<keyword evidence="1" id="KW-1133">Transmembrane helix</keyword>
<keyword evidence="1" id="KW-0472">Membrane</keyword>
<keyword evidence="1" id="KW-0812">Transmembrane</keyword>
<feature type="transmembrane region" description="Helical" evidence="1">
    <location>
        <begin position="6"/>
        <end position="27"/>
    </location>
</feature>
<reference evidence="2" key="1">
    <citation type="submission" date="2018-10" db="EMBL/GenBank/DDBJ databases">
        <title>Hidden diversity of soil giant viruses.</title>
        <authorList>
            <person name="Schulz F."/>
            <person name="Alteio L."/>
            <person name="Goudeau D."/>
            <person name="Ryan E.M."/>
            <person name="Malmstrom R.R."/>
            <person name="Blanchard J."/>
            <person name="Woyke T."/>
        </authorList>
    </citation>
    <scope>NUCLEOTIDE SEQUENCE</scope>
    <source>
        <strain evidence="2">DSV1</strain>
    </source>
</reference>
<proteinExistence type="predicted"/>
<dbReference type="EMBL" id="MK072049">
    <property type="protein sequence ID" value="AYV77575.1"/>
    <property type="molecule type" value="Genomic_DNA"/>
</dbReference>
<organism evidence="2">
    <name type="scientific">Dasosvirus sp</name>
    <dbReference type="NCBI Taxonomy" id="2487764"/>
    <lineage>
        <taxon>Viruses</taxon>
        <taxon>Varidnaviria</taxon>
        <taxon>Bamfordvirae</taxon>
        <taxon>Nucleocytoviricota</taxon>
        <taxon>Megaviricetes</taxon>
        <taxon>Imitervirales</taxon>
        <taxon>Mimiviridae</taxon>
        <taxon>Klosneuvirinae</taxon>
    </lineage>
</organism>
<protein>
    <submittedName>
        <fullName evidence="2">Uncharacterized protein</fullName>
    </submittedName>
</protein>
<evidence type="ECO:0000256" key="1">
    <source>
        <dbReference type="SAM" id="Phobius"/>
    </source>
</evidence>